<evidence type="ECO:0000256" key="6">
    <source>
        <dbReference type="SAM" id="Coils"/>
    </source>
</evidence>
<evidence type="ECO:0000256" key="7">
    <source>
        <dbReference type="SAM" id="Phobius"/>
    </source>
</evidence>
<organism evidence="10 11">
    <name type="scientific">Actinoplanes sandaracinus</name>
    <dbReference type="NCBI Taxonomy" id="3045177"/>
    <lineage>
        <taxon>Bacteria</taxon>
        <taxon>Bacillati</taxon>
        <taxon>Actinomycetota</taxon>
        <taxon>Actinomycetes</taxon>
        <taxon>Micromonosporales</taxon>
        <taxon>Micromonosporaceae</taxon>
        <taxon>Actinoplanes</taxon>
    </lineage>
</organism>
<dbReference type="SUPFAM" id="SSF58104">
    <property type="entry name" value="Methyl-accepting chemotaxis protein (MCP) signaling domain"/>
    <property type="match status" value="1"/>
</dbReference>
<dbReference type="SUPFAM" id="SSF141371">
    <property type="entry name" value="PilZ domain-like"/>
    <property type="match status" value="1"/>
</dbReference>
<dbReference type="Pfam" id="PF00015">
    <property type="entry name" value="MCPsignal"/>
    <property type="match status" value="1"/>
</dbReference>
<dbReference type="Proteomes" id="UP001241758">
    <property type="component" value="Unassembled WGS sequence"/>
</dbReference>
<keyword evidence="7" id="KW-0472">Membrane</keyword>
<evidence type="ECO:0000313" key="11">
    <source>
        <dbReference type="Proteomes" id="UP001241758"/>
    </source>
</evidence>
<feature type="domain" description="HAMP" evidence="9">
    <location>
        <begin position="304"/>
        <end position="356"/>
    </location>
</feature>
<keyword evidence="2 7" id="KW-1133">Transmembrane helix</keyword>
<evidence type="ECO:0000259" key="8">
    <source>
        <dbReference type="PROSITE" id="PS50111"/>
    </source>
</evidence>
<dbReference type="PANTHER" id="PTHR32089">
    <property type="entry name" value="METHYL-ACCEPTING CHEMOTAXIS PROTEIN MCPB"/>
    <property type="match status" value="1"/>
</dbReference>
<dbReference type="InterPro" id="IPR003660">
    <property type="entry name" value="HAMP_dom"/>
</dbReference>
<protein>
    <submittedName>
        <fullName evidence="10">Methyl-accepting chemotaxis protein</fullName>
    </submittedName>
</protein>
<sequence>MALGTGSPPTVLRPVLRITDRIRTATRLGVVVLALLVPGALATGMYTAETTADITFSTRERDGADTLRSVLLALTDAVAGRTPDLAAVRAAADAHPALGIAEAVSAVPAVADDSVEARIATATALAALITAIGNNSNLILDPDLDSFYVMDAQVVQLPQAMLTALQAALPVPAGADTQAAVAAQAVLAGRLASAAGALRNDVTTAVGNTGDPELSGVITQPVQELADRIDALAEQLTTTLSTPGPADPAAAAAAAAAAVQPLHDALSALLDERIGTFAMERAVVLIISLGGFLLALWFAAAVLWRTNHDVRQTVAAVTAIAGSDLAPRPLPEGRDEMGDIGRALIVARTRLQDQEEALASAEAAREQQLRSGFLHQRQAEVQFRRRTQEIIDESTGVIAEELRQVTEKVGEVKSSSDVIDDRITVADMATSAIVAQAREAEQVISSLELSLRRVAETAALVTGIAGQTRLLALNATIEAARAGDLGYGFTVVADEVKQLATHTAESTDQITRTIHDLERDTTAMSRTITTMIEGIAGVGDAATSLRAVAADQATLMGRLTAQMTATLGRVEEMDDLAARLERREHDRISTAGQAVLRCPGRPAVSAPLVNVSAGGMRCLISHEDYRFLCEGASLDVDLDSGDEQMTVHARVVNSADSRDGQEIGLQFLITDTALADRLATLADQLINAAQH</sequence>
<comment type="caution">
    <text evidence="10">The sequence shown here is derived from an EMBL/GenBank/DDBJ whole genome shotgun (WGS) entry which is preliminary data.</text>
</comment>
<dbReference type="EMBL" id="JASCTH010000024">
    <property type="protein sequence ID" value="MDI6103158.1"/>
    <property type="molecule type" value="Genomic_DNA"/>
</dbReference>
<keyword evidence="6" id="KW-0175">Coiled coil</keyword>
<dbReference type="InterPro" id="IPR004089">
    <property type="entry name" value="MCPsignal_dom"/>
</dbReference>
<keyword evidence="3 5" id="KW-0807">Transducer</keyword>
<dbReference type="SMART" id="SM00283">
    <property type="entry name" value="MA"/>
    <property type="match status" value="1"/>
</dbReference>
<name>A0ABT6WTT9_9ACTN</name>
<dbReference type="Pfam" id="PF07238">
    <property type="entry name" value="PilZ"/>
    <property type="match status" value="1"/>
</dbReference>
<evidence type="ECO:0000259" key="9">
    <source>
        <dbReference type="PROSITE" id="PS50885"/>
    </source>
</evidence>
<feature type="coiled-coil region" evidence="6">
    <location>
        <begin position="344"/>
        <end position="371"/>
    </location>
</feature>
<feature type="domain" description="Methyl-accepting transducer" evidence="8">
    <location>
        <begin position="399"/>
        <end position="528"/>
    </location>
</feature>
<comment type="similarity">
    <text evidence="4">Belongs to the methyl-accepting chemotaxis (MCP) protein family.</text>
</comment>
<dbReference type="Gene3D" id="2.40.10.220">
    <property type="entry name" value="predicted glycosyltransferase like domains"/>
    <property type="match status" value="1"/>
</dbReference>
<proteinExistence type="inferred from homology"/>
<feature type="transmembrane region" description="Helical" evidence="7">
    <location>
        <begin position="282"/>
        <end position="304"/>
    </location>
</feature>
<accession>A0ABT6WTT9</accession>
<reference evidence="10 11" key="1">
    <citation type="submission" date="2023-05" db="EMBL/GenBank/DDBJ databases">
        <title>Actinoplanes sp. NEAU-A12 genome sequencing.</title>
        <authorList>
            <person name="Wang Z.-S."/>
        </authorList>
    </citation>
    <scope>NUCLEOTIDE SEQUENCE [LARGE SCALE GENOMIC DNA]</scope>
    <source>
        <strain evidence="10 11">NEAU-A12</strain>
    </source>
</reference>
<dbReference type="Pfam" id="PF00672">
    <property type="entry name" value="HAMP"/>
    <property type="match status" value="1"/>
</dbReference>
<evidence type="ECO:0000256" key="1">
    <source>
        <dbReference type="ARBA" id="ARBA00022692"/>
    </source>
</evidence>
<dbReference type="PROSITE" id="PS50885">
    <property type="entry name" value="HAMP"/>
    <property type="match status" value="1"/>
</dbReference>
<keyword evidence="1 7" id="KW-0812">Transmembrane</keyword>
<dbReference type="Gene3D" id="6.10.340.10">
    <property type="match status" value="1"/>
</dbReference>
<dbReference type="PANTHER" id="PTHR32089:SF112">
    <property type="entry name" value="LYSOZYME-LIKE PROTEIN-RELATED"/>
    <property type="match status" value="1"/>
</dbReference>
<evidence type="ECO:0000256" key="5">
    <source>
        <dbReference type="PROSITE-ProRule" id="PRU00284"/>
    </source>
</evidence>
<dbReference type="RefSeq" id="WP_282764171.1">
    <property type="nucleotide sequence ID" value="NZ_JASCTH010000024.1"/>
</dbReference>
<evidence type="ECO:0000256" key="2">
    <source>
        <dbReference type="ARBA" id="ARBA00022989"/>
    </source>
</evidence>
<dbReference type="PROSITE" id="PS50111">
    <property type="entry name" value="CHEMOTAXIS_TRANSDUC_2"/>
    <property type="match status" value="1"/>
</dbReference>
<keyword evidence="11" id="KW-1185">Reference proteome</keyword>
<dbReference type="InterPro" id="IPR009875">
    <property type="entry name" value="PilZ_domain"/>
</dbReference>
<evidence type="ECO:0000256" key="4">
    <source>
        <dbReference type="ARBA" id="ARBA00029447"/>
    </source>
</evidence>
<dbReference type="Gene3D" id="1.10.287.950">
    <property type="entry name" value="Methyl-accepting chemotaxis protein"/>
    <property type="match status" value="1"/>
</dbReference>
<dbReference type="SMART" id="SM00304">
    <property type="entry name" value="HAMP"/>
    <property type="match status" value="2"/>
</dbReference>
<gene>
    <name evidence="10" type="ORF">QLQ12_31555</name>
</gene>
<evidence type="ECO:0000256" key="3">
    <source>
        <dbReference type="ARBA" id="ARBA00023224"/>
    </source>
</evidence>
<evidence type="ECO:0000313" key="10">
    <source>
        <dbReference type="EMBL" id="MDI6103158.1"/>
    </source>
</evidence>